<protein>
    <recommendedName>
        <fullName evidence="4">DUF1853 family protein</fullName>
    </recommendedName>
</protein>
<dbReference type="InterPro" id="IPR015003">
    <property type="entry name" value="DUF1853"/>
</dbReference>
<dbReference type="EMBL" id="AHJE01000089">
    <property type="protein sequence ID" value="EHP39536.1"/>
    <property type="molecule type" value="Genomic_DNA"/>
</dbReference>
<accession>H1SD88</accession>
<comment type="caution">
    <text evidence="2">The sequence shown here is derived from an EMBL/GenBank/DDBJ whole genome shotgun (WGS) entry which is preliminary data.</text>
</comment>
<gene>
    <name evidence="2" type="ORF">OR16_31059</name>
</gene>
<dbReference type="AlphaFoldDB" id="H1SD88"/>
<organism evidence="2 3">
    <name type="scientific">Cupriavidus basilensis OR16</name>
    <dbReference type="NCBI Taxonomy" id="1127483"/>
    <lineage>
        <taxon>Bacteria</taxon>
        <taxon>Pseudomonadati</taxon>
        <taxon>Pseudomonadota</taxon>
        <taxon>Betaproteobacteria</taxon>
        <taxon>Burkholderiales</taxon>
        <taxon>Burkholderiaceae</taxon>
        <taxon>Cupriavidus</taxon>
    </lineage>
</organism>
<evidence type="ECO:0008006" key="4">
    <source>
        <dbReference type="Google" id="ProtNLM"/>
    </source>
</evidence>
<evidence type="ECO:0000256" key="1">
    <source>
        <dbReference type="SAM" id="MobiDB-lite"/>
    </source>
</evidence>
<name>H1SD88_9BURK</name>
<proteinExistence type="predicted"/>
<evidence type="ECO:0000313" key="3">
    <source>
        <dbReference type="Proteomes" id="UP000005808"/>
    </source>
</evidence>
<sequence>MPVREPRPEFALSPGGAIEMAPLWRHAASQRLRELAWCSLSPPLLAFLPTDEAGSPIVNGNAPGHSQAALARWPEGALAAWQRWLPAADPAALPPTIAELAAGLEQQRVRGPSPAPSLRLGRHAERLLQFTLEHTEGLELLAANLPVRRAGAHGVQTLGELDFVWRDVASDATVHWEMAAKFYLLVEPAADGAPRGGGPGAAALDRHCFVGPNLVDRLGDKLEHIVRRQLSLSRTPEALALLGRRSTAARSTCSAGCSTATAWCRRRSAAWASRPITCTDGGRPCRTGWPGQANGRGAGARTYRQASELNRPAGQEALSGACPRRSARAS</sequence>
<dbReference type="PATRIC" id="fig|1127483.3.peg.6195"/>
<dbReference type="Pfam" id="PF08907">
    <property type="entry name" value="DUF1853"/>
    <property type="match status" value="1"/>
</dbReference>
<reference evidence="2 3" key="1">
    <citation type="journal article" date="2012" name="J. Bacteriol.">
        <title>De Novo Genome Project of Cupriavidus basilensis OR16.</title>
        <authorList>
            <person name="Cserhati M."/>
            <person name="Kriszt B."/>
            <person name="Szoboszlay S."/>
            <person name="Toth A."/>
            <person name="Szabo I."/>
            <person name="Tancsics A."/>
            <person name="Nagy I."/>
            <person name="Horvath B."/>
            <person name="Nagy I."/>
            <person name="Kukolya J."/>
        </authorList>
    </citation>
    <scope>NUCLEOTIDE SEQUENCE [LARGE SCALE GENOMIC DNA]</scope>
    <source>
        <strain evidence="2 3">OR16</strain>
    </source>
</reference>
<feature type="region of interest" description="Disordered" evidence="1">
    <location>
        <begin position="308"/>
        <end position="330"/>
    </location>
</feature>
<evidence type="ECO:0000313" key="2">
    <source>
        <dbReference type="EMBL" id="EHP39536.1"/>
    </source>
</evidence>
<dbReference type="Proteomes" id="UP000005808">
    <property type="component" value="Unassembled WGS sequence"/>
</dbReference>